<comment type="caution">
    <text evidence="2">The sequence shown here is derived from an EMBL/GenBank/DDBJ whole genome shotgun (WGS) entry which is preliminary data.</text>
</comment>
<proteinExistence type="predicted"/>
<keyword evidence="1" id="KW-0472">Membrane</keyword>
<keyword evidence="1" id="KW-0812">Transmembrane</keyword>
<organism evidence="2 3">
    <name type="scientific">Mytilus edulis</name>
    <name type="common">Blue mussel</name>
    <dbReference type="NCBI Taxonomy" id="6550"/>
    <lineage>
        <taxon>Eukaryota</taxon>
        <taxon>Metazoa</taxon>
        <taxon>Spiralia</taxon>
        <taxon>Lophotrochozoa</taxon>
        <taxon>Mollusca</taxon>
        <taxon>Bivalvia</taxon>
        <taxon>Autobranchia</taxon>
        <taxon>Pteriomorphia</taxon>
        <taxon>Mytilida</taxon>
        <taxon>Mytiloidea</taxon>
        <taxon>Mytilidae</taxon>
        <taxon>Mytilinae</taxon>
        <taxon>Mytilus</taxon>
    </lineage>
</organism>
<keyword evidence="1" id="KW-1133">Transmembrane helix</keyword>
<reference evidence="2" key="1">
    <citation type="submission" date="2021-03" db="EMBL/GenBank/DDBJ databases">
        <authorList>
            <person name="Bekaert M."/>
        </authorList>
    </citation>
    <scope>NUCLEOTIDE SEQUENCE</scope>
</reference>
<evidence type="ECO:0000256" key="1">
    <source>
        <dbReference type="SAM" id="Phobius"/>
    </source>
</evidence>
<dbReference type="AlphaFoldDB" id="A0A8S3SUQ6"/>
<gene>
    <name evidence="2" type="ORF">MEDL_33876</name>
</gene>
<evidence type="ECO:0000313" key="2">
    <source>
        <dbReference type="EMBL" id="CAG2220378.1"/>
    </source>
</evidence>
<dbReference type="EMBL" id="CAJPWZ010001659">
    <property type="protein sequence ID" value="CAG2220378.1"/>
    <property type="molecule type" value="Genomic_DNA"/>
</dbReference>
<protein>
    <submittedName>
        <fullName evidence="2">Uncharacterized protein</fullName>
    </submittedName>
</protein>
<keyword evidence="3" id="KW-1185">Reference proteome</keyword>
<accession>A0A8S3SUQ6</accession>
<dbReference type="Proteomes" id="UP000683360">
    <property type="component" value="Unassembled WGS sequence"/>
</dbReference>
<name>A0A8S3SUQ6_MYTED</name>
<dbReference type="OrthoDB" id="428346at2759"/>
<evidence type="ECO:0000313" key="3">
    <source>
        <dbReference type="Proteomes" id="UP000683360"/>
    </source>
</evidence>
<sequence length="200" mass="22735">MEYSKLVVIIISISLFIILFSQTRLRTIENNVERTKPITEKTTFKSKSYFSTYLEDINKTRLACGQLCNTSRKGTPGIFFDKITASINCEALFQNEYVDSSHGLAHAPRKIPSILLNDYTMNGLIKVHTAYFNQPYLGSTARIPIWTKSLLEEYVARAKEGKLFGTYGISETNALRRSTTTCTRSDRRACPSHRIRETMG</sequence>
<feature type="transmembrane region" description="Helical" evidence="1">
    <location>
        <begin position="6"/>
        <end position="25"/>
    </location>
</feature>